<dbReference type="Proteomes" id="UP001367508">
    <property type="component" value="Unassembled WGS sequence"/>
</dbReference>
<comment type="caution">
    <text evidence="1">The sequence shown here is derived from an EMBL/GenBank/DDBJ whole genome shotgun (WGS) entry which is preliminary data.</text>
</comment>
<evidence type="ECO:0000313" key="2">
    <source>
        <dbReference type="Proteomes" id="UP001367508"/>
    </source>
</evidence>
<keyword evidence="2" id="KW-1185">Reference proteome</keyword>
<sequence length="133" mass="14934">MKSCMIYRPLWVPYWRTTLSGWIQEQGSSIQLCVPKERGIDFNKTDEAQLQNALKSVADYLVQFGASLTEYTGYKDTLTITAHYVTTSSTESNSAIQGRVLRAPSVTKRHGALGDLHWFRPCTIKALLFSLSA</sequence>
<dbReference type="AlphaFoldDB" id="A0AAN9M8R6"/>
<accession>A0AAN9M8R6</accession>
<evidence type="ECO:0000313" key="1">
    <source>
        <dbReference type="EMBL" id="KAK7350335.1"/>
    </source>
</evidence>
<reference evidence="1 2" key="1">
    <citation type="submission" date="2024-01" db="EMBL/GenBank/DDBJ databases">
        <title>The genomes of 5 underutilized Papilionoideae crops provide insights into root nodulation and disease resistanc.</title>
        <authorList>
            <person name="Jiang F."/>
        </authorList>
    </citation>
    <scope>NUCLEOTIDE SEQUENCE [LARGE SCALE GENOMIC DNA]</scope>
    <source>
        <strain evidence="1">LVBAO_FW01</strain>
        <tissue evidence="1">Leaves</tissue>
    </source>
</reference>
<organism evidence="1 2">
    <name type="scientific">Canavalia gladiata</name>
    <name type="common">Sword bean</name>
    <name type="synonym">Dolichos gladiatus</name>
    <dbReference type="NCBI Taxonomy" id="3824"/>
    <lineage>
        <taxon>Eukaryota</taxon>
        <taxon>Viridiplantae</taxon>
        <taxon>Streptophyta</taxon>
        <taxon>Embryophyta</taxon>
        <taxon>Tracheophyta</taxon>
        <taxon>Spermatophyta</taxon>
        <taxon>Magnoliopsida</taxon>
        <taxon>eudicotyledons</taxon>
        <taxon>Gunneridae</taxon>
        <taxon>Pentapetalae</taxon>
        <taxon>rosids</taxon>
        <taxon>fabids</taxon>
        <taxon>Fabales</taxon>
        <taxon>Fabaceae</taxon>
        <taxon>Papilionoideae</taxon>
        <taxon>50 kb inversion clade</taxon>
        <taxon>NPAAA clade</taxon>
        <taxon>indigoferoid/millettioid clade</taxon>
        <taxon>Phaseoleae</taxon>
        <taxon>Canavalia</taxon>
    </lineage>
</organism>
<protein>
    <submittedName>
        <fullName evidence="1">Uncharacterized protein</fullName>
    </submittedName>
</protein>
<proteinExistence type="predicted"/>
<name>A0AAN9M8R6_CANGL</name>
<dbReference type="EMBL" id="JAYMYQ010000002">
    <property type="protein sequence ID" value="KAK7350335.1"/>
    <property type="molecule type" value="Genomic_DNA"/>
</dbReference>
<gene>
    <name evidence="1" type="ORF">VNO77_08840</name>
</gene>